<protein>
    <submittedName>
        <fullName evidence="1">Uncharacterized protein</fullName>
    </submittedName>
</protein>
<comment type="caution">
    <text evidence="1">The sequence shown here is derived from an EMBL/GenBank/DDBJ whole genome shotgun (WGS) entry which is preliminary data.</text>
</comment>
<dbReference type="Proteomes" id="UP000035762">
    <property type="component" value="Unassembled WGS sequence"/>
</dbReference>
<proteinExistence type="predicted"/>
<dbReference type="EMBL" id="CCAZ020000001">
    <property type="protein sequence ID" value="CEG07976.1"/>
    <property type="molecule type" value="Genomic_DNA"/>
</dbReference>
<reference evidence="1 2" key="1">
    <citation type="journal article" date="2014" name="Genome Announc.">
        <title>Genome Sequence of Afipia felis Strain 76713, Isolated in Hospital Water Using an Amoeba Co-Culture Procedure.</title>
        <authorList>
            <person name="Benamar S."/>
            <person name="La Scola B."/>
            <person name="Croce O."/>
        </authorList>
    </citation>
    <scope>NUCLEOTIDE SEQUENCE [LARGE SCALE GENOMIC DNA]</scope>
    <source>
        <strain evidence="1 2">76713</strain>
    </source>
</reference>
<dbReference type="STRING" id="1035.BN961_01382"/>
<organism evidence="1 2">
    <name type="scientific">Afipia felis</name>
    <name type="common">Cat scratch disease bacillus</name>
    <dbReference type="NCBI Taxonomy" id="1035"/>
    <lineage>
        <taxon>Bacteria</taxon>
        <taxon>Pseudomonadati</taxon>
        <taxon>Pseudomonadota</taxon>
        <taxon>Alphaproteobacteria</taxon>
        <taxon>Hyphomicrobiales</taxon>
        <taxon>Nitrobacteraceae</taxon>
        <taxon>Afipia</taxon>
    </lineage>
</organism>
<name>A0A090MKN2_AFIFE</name>
<dbReference type="OrthoDB" id="8140909at2"/>
<accession>A0A090MKN2</accession>
<evidence type="ECO:0000313" key="2">
    <source>
        <dbReference type="Proteomes" id="UP000035762"/>
    </source>
</evidence>
<dbReference type="AlphaFoldDB" id="A0A090MKN2"/>
<gene>
    <name evidence="1" type="ORF">BN961_01382</name>
</gene>
<keyword evidence="2" id="KW-1185">Reference proteome</keyword>
<dbReference type="RefSeq" id="WP_048756028.1">
    <property type="nucleotide sequence ID" value="NZ_CCAZ020000001.1"/>
</dbReference>
<evidence type="ECO:0000313" key="1">
    <source>
        <dbReference type="EMBL" id="CEG07976.1"/>
    </source>
</evidence>
<sequence>MMLEAKLANPPKILGAVAAIAAFAGVALILLPSLAPQVEASEPGALARGDKLAVAGVDCAQQDWPNISAICLRRGDATPRPVLTHIRMVTPR</sequence>